<dbReference type="PANTHER" id="PTHR32439:SF9">
    <property type="entry name" value="BLR3264 PROTEIN"/>
    <property type="match status" value="1"/>
</dbReference>
<keyword evidence="2" id="KW-0349">Heme</keyword>
<dbReference type="Proteomes" id="UP001589858">
    <property type="component" value="Unassembled WGS sequence"/>
</dbReference>
<dbReference type="SUPFAM" id="SSF56014">
    <property type="entry name" value="Nitrite and sulphite reductase 4Fe-4S domain-like"/>
    <property type="match status" value="1"/>
</dbReference>
<evidence type="ECO:0000256" key="4">
    <source>
        <dbReference type="ARBA" id="ARBA00023002"/>
    </source>
</evidence>
<dbReference type="InterPro" id="IPR005117">
    <property type="entry name" value="NiRdtase/SiRdtase_haem-b_fer"/>
</dbReference>
<dbReference type="EMBL" id="JBHLTM010000026">
    <property type="protein sequence ID" value="MFC0684114.1"/>
    <property type="molecule type" value="Genomic_DNA"/>
</dbReference>
<dbReference type="Pfam" id="PF03460">
    <property type="entry name" value="NIR_SIR_ferr"/>
    <property type="match status" value="1"/>
</dbReference>
<evidence type="ECO:0000256" key="5">
    <source>
        <dbReference type="ARBA" id="ARBA00023004"/>
    </source>
</evidence>
<keyword evidence="4" id="KW-0560">Oxidoreductase</keyword>
<evidence type="ECO:0000313" key="9">
    <source>
        <dbReference type="Proteomes" id="UP001589858"/>
    </source>
</evidence>
<evidence type="ECO:0000256" key="6">
    <source>
        <dbReference type="ARBA" id="ARBA00023014"/>
    </source>
</evidence>
<feature type="domain" description="Nitrite/Sulfite reductase ferredoxin-like" evidence="7">
    <location>
        <begin position="25"/>
        <end position="90"/>
    </location>
</feature>
<dbReference type="SUPFAM" id="SSF55124">
    <property type="entry name" value="Nitrite/Sulfite reductase N-terminal domain-like"/>
    <property type="match status" value="1"/>
</dbReference>
<organism evidence="8 9">
    <name type="scientific">Novosphingobium clariflavum</name>
    <dbReference type="NCBI Taxonomy" id="2029884"/>
    <lineage>
        <taxon>Bacteria</taxon>
        <taxon>Pseudomonadati</taxon>
        <taxon>Pseudomonadota</taxon>
        <taxon>Alphaproteobacteria</taxon>
        <taxon>Sphingomonadales</taxon>
        <taxon>Sphingomonadaceae</taxon>
        <taxon>Novosphingobium</taxon>
    </lineage>
</organism>
<evidence type="ECO:0000256" key="1">
    <source>
        <dbReference type="ARBA" id="ARBA00022485"/>
    </source>
</evidence>
<dbReference type="InterPro" id="IPR045854">
    <property type="entry name" value="NO2/SO3_Rdtase_4Fe4S_sf"/>
</dbReference>
<comment type="caution">
    <text evidence="8">The sequence shown here is derived from an EMBL/GenBank/DDBJ whole genome shotgun (WGS) entry which is preliminary data.</text>
</comment>
<protein>
    <submittedName>
        <fullName evidence="8">Cobalamin biosynthesis protein CobG</fullName>
    </submittedName>
</protein>
<proteinExistence type="predicted"/>
<keyword evidence="9" id="KW-1185">Reference proteome</keyword>
<dbReference type="InterPro" id="IPR036136">
    <property type="entry name" value="Nit/Sulf_reduc_fer-like_dom_sf"/>
</dbReference>
<dbReference type="InterPro" id="IPR051329">
    <property type="entry name" value="NIR_SIR_4Fe-4S"/>
</dbReference>
<reference evidence="8 9" key="1">
    <citation type="submission" date="2024-09" db="EMBL/GenBank/DDBJ databases">
        <authorList>
            <person name="Sun Q."/>
            <person name="Mori K."/>
        </authorList>
    </citation>
    <scope>NUCLEOTIDE SEQUENCE [LARGE SCALE GENOMIC DNA]</scope>
    <source>
        <strain evidence="8 9">CICC 11035S</strain>
    </source>
</reference>
<keyword evidence="5" id="KW-0408">Iron</keyword>
<dbReference type="PANTHER" id="PTHR32439">
    <property type="entry name" value="FERREDOXIN--NITRITE REDUCTASE, CHLOROPLASTIC"/>
    <property type="match status" value="1"/>
</dbReference>
<dbReference type="Gene3D" id="3.30.413.10">
    <property type="entry name" value="Sulfite Reductase Hemoprotein, domain 1"/>
    <property type="match status" value="1"/>
</dbReference>
<keyword evidence="1" id="KW-0004">4Fe-4S</keyword>
<keyword evidence="6" id="KW-0411">Iron-sulfur</keyword>
<dbReference type="Gene3D" id="3.90.480.20">
    <property type="match status" value="1"/>
</dbReference>
<evidence type="ECO:0000313" key="8">
    <source>
        <dbReference type="EMBL" id="MFC0684114.1"/>
    </source>
</evidence>
<evidence type="ECO:0000259" key="7">
    <source>
        <dbReference type="Pfam" id="PF03460"/>
    </source>
</evidence>
<gene>
    <name evidence="8" type="ORF">ACFFF8_05870</name>
</gene>
<dbReference type="RefSeq" id="WP_267218269.1">
    <property type="nucleotide sequence ID" value="NZ_JAPCWC010000001.1"/>
</dbReference>
<sequence length="385" mass="40233">MPVSGTTRCASPFVVRGWCPSAWRPLESGDGLIVRLRPPLARLTRAQALGLCELALGHGSGTLDLTSRGNLQLRGVRETTLRPLLEGLVALGLVDGDAEREARRNLTLAPDWSEGDETEGIARAFMDRLDRLPPLPGKVGFAIDAGSQPVLGLVPADFRIERGETGALILRAEGRETGVPVDMDGAAEALIDLAHWFVDSGGAGSGRMVRHHAELPAWAQGAVRPAAPRGPLAPGLHPLGAAFGVAFGSLHAEALAELLDKTEARAVRLTPWRVLLLENAALVPAVGFATEASDPSLRADACPGMPACPQASVETRPVAERLAPHVAGRLHVSGCAKGCARSLPAAVTLTGRGGTFDLSFETRAGAPPVIAGLQPHQILTHFGAD</sequence>
<keyword evidence="3" id="KW-0479">Metal-binding</keyword>
<name>A0ABV6S5K1_9SPHN</name>
<evidence type="ECO:0000256" key="3">
    <source>
        <dbReference type="ARBA" id="ARBA00022723"/>
    </source>
</evidence>
<accession>A0ABV6S5K1</accession>
<evidence type="ECO:0000256" key="2">
    <source>
        <dbReference type="ARBA" id="ARBA00022617"/>
    </source>
</evidence>